<dbReference type="PANTHER" id="PTHR30111">
    <property type="entry name" value="33 KDA CHAPERONIN"/>
    <property type="match status" value="1"/>
</dbReference>
<keyword evidence="4 6" id="KW-0143">Chaperone</keyword>
<evidence type="ECO:0000256" key="3">
    <source>
        <dbReference type="ARBA" id="ARBA00023157"/>
    </source>
</evidence>
<feature type="region of interest" description="Disordered" evidence="7">
    <location>
        <begin position="297"/>
        <end position="319"/>
    </location>
</feature>
<dbReference type="PIRSF" id="PIRSF005261">
    <property type="entry name" value="Heat_shock_Hsp33"/>
    <property type="match status" value="1"/>
</dbReference>
<dbReference type="GO" id="GO:0044183">
    <property type="term" value="F:protein folding chaperone"/>
    <property type="evidence" value="ECO:0007669"/>
    <property type="project" value="TreeGrafter"/>
</dbReference>
<dbReference type="RefSeq" id="WP_091502592.1">
    <property type="nucleotide sequence ID" value="NZ_FOLI01000004.1"/>
</dbReference>
<keyword evidence="2 6" id="KW-0862">Zinc</keyword>
<dbReference type="SUPFAM" id="SSF118352">
    <property type="entry name" value="HSP33 redox switch-like"/>
    <property type="match status" value="1"/>
</dbReference>
<dbReference type="Proteomes" id="UP000199376">
    <property type="component" value="Unassembled WGS sequence"/>
</dbReference>
<evidence type="ECO:0000256" key="6">
    <source>
        <dbReference type="HAMAP-Rule" id="MF_00117"/>
    </source>
</evidence>
<dbReference type="InterPro" id="IPR016153">
    <property type="entry name" value="Heat_shock_Hsp33_N"/>
</dbReference>
<evidence type="ECO:0000256" key="2">
    <source>
        <dbReference type="ARBA" id="ARBA00022833"/>
    </source>
</evidence>
<evidence type="ECO:0000256" key="1">
    <source>
        <dbReference type="ARBA" id="ARBA00022490"/>
    </source>
</evidence>
<dbReference type="Gene3D" id="3.90.1280.10">
    <property type="entry name" value="HSP33 redox switch-like"/>
    <property type="match status" value="1"/>
</dbReference>
<evidence type="ECO:0000256" key="4">
    <source>
        <dbReference type="ARBA" id="ARBA00023186"/>
    </source>
</evidence>
<dbReference type="CDD" id="cd00498">
    <property type="entry name" value="Hsp33"/>
    <property type="match status" value="1"/>
</dbReference>
<dbReference type="GO" id="GO:0051082">
    <property type="term" value="F:unfolded protein binding"/>
    <property type="evidence" value="ECO:0007669"/>
    <property type="project" value="UniProtKB-UniRule"/>
</dbReference>
<comment type="similarity">
    <text evidence="6">Belongs to the HSP33 family.</text>
</comment>
<dbReference type="GO" id="GO:0005737">
    <property type="term" value="C:cytoplasm"/>
    <property type="evidence" value="ECO:0007669"/>
    <property type="project" value="UniProtKB-SubCell"/>
</dbReference>
<gene>
    <name evidence="6" type="primary">hslO</name>
    <name evidence="8" type="ORF">SAMN05660453_0985</name>
</gene>
<dbReference type="NCBIfam" id="NF001033">
    <property type="entry name" value="PRK00114.1"/>
    <property type="match status" value="1"/>
</dbReference>
<evidence type="ECO:0000313" key="8">
    <source>
        <dbReference type="EMBL" id="SFC06753.1"/>
    </source>
</evidence>
<name>A0A1I1GBP2_9LACO</name>
<dbReference type="HAMAP" id="MF_00117">
    <property type="entry name" value="HslO"/>
    <property type="match status" value="1"/>
</dbReference>
<comment type="caution">
    <text evidence="6">Lacks conserved residue(s) required for the propagation of feature annotation.</text>
</comment>
<sequence>MADQLIKVITKDEAFRAFAVDGTKLVEAAAESHETSRLATVILGRALLATEILAQATLKGEERLNVKMAGRGPIGQIVTEADTHGAVRGYVSNPDIEPIVNDDNQLNVAGAVGNNGSFQVTKFAPYSNPYIGQSIMVSGEIGDDFTYYLTHSEQIPSVIGVGVTMNPDNTVKAAGGFLVQALPGATDAQLEDLNEKLQKMPALATLLGNKKGPLAILDAIIGENNYSKLQSLGIGLAAEPSKDAYAAQLATLPSRELQGMIDEDGGAEVRGKFSGKRHHFTAHELDIILQDVLKREAAQKKEEAEEDDSDASNSADDKK</sequence>
<keyword evidence="3 6" id="KW-1015">Disulfide bond</keyword>
<evidence type="ECO:0000256" key="7">
    <source>
        <dbReference type="SAM" id="MobiDB-lite"/>
    </source>
</evidence>
<proteinExistence type="inferred from homology"/>
<evidence type="ECO:0000313" key="9">
    <source>
        <dbReference type="Proteomes" id="UP000199376"/>
    </source>
</evidence>
<dbReference type="Gene3D" id="3.55.30.10">
    <property type="entry name" value="Hsp33 domain"/>
    <property type="match status" value="1"/>
</dbReference>
<keyword evidence="1 6" id="KW-0963">Cytoplasm</keyword>
<organism evidence="8 9">
    <name type="scientific">Fructobacillus durionis</name>
    <dbReference type="NCBI Taxonomy" id="283737"/>
    <lineage>
        <taxon>Bacteria</taxon>
        <taxon>Bacillati</taxon>
        <taxon>Bacillota</taxon>
        <taxon>Bacilli</taxon>
        <taxon>Lactobacillales</taxon>
        <taxon>Lactobacillaceae</taxon>
        <taxon>Fructobacillus</taxon>
    </lineage>
</organism>
<dbReference type="SUPFAM" id="SSF64397">
    <property type="entry name" value="Hsp33 domain"/>
    <property type="match status" value="1"/>
</dbReference>
<protein>
    <recommendedName>
        <fullName evidence="6">33 kDa chaperonin</fullName>
    </recommendedName>
    <alternativeName>
        <fullName evidence="6">Heat shock protein 33 homolog</fullName>
        <shortName evidence="6">HSP33</shortName>
    </alternativeName>
</protein>
<dbReference type="InterPro" id="IPR016154">
    <property type="entry name" value="Heat_shock_Hsp33_C"/>
</dbReference>
<dbReference type="EMBL" id="FOLI01000004">
    <property type="protein sequence ID" value="SFC06753.1"/>
    <property type="molecule type" value="Genomic_DNA"/>
</dbReference>
<keyword evidence="5 6" id="KW-0676">Redox-active center</keyword>
<evidence type="ECO:0000256" key="5">
    <source>
        <dbReference type="ARBA" id="ARBA00023284"/>
    </source>
</evidence>
<dbReference type="GO" id="GO:0042026">
    <property type="term" value="P:protein refolding"/>
    <property type="evidence" value="ECO:0007669"/>
    <property type="project" value="TreeGrafter"/>
</dbReference>
<dbReference type="OrthoDB" id="9776534at2"/>
<comment type="subcellular location">
    <subcellularLocation>
        <location evidence="6">Cytoplasm</location>
    </subcellularLocation>
</comment>
<comment type="function">
    <text evidence="6">Redox regulated molecular chaperone. Protects both thermally unfolding and oxidatively damaged proteins from irreversible aggregation. Plays an important role in the bacterial defense system toward oxidative stress.</text>
</comment>
<dbReference type="STRING" id="283737.SAMN05660453_0985"/>
<keyword evidence="9" id="KW-1185">Reference proteome</keyword>
<comment type="PTM">
    <text evidence="6">Under oxidizing conditions two disulfide bonds are formed involving the reactive cysteines. Under reducing conditions zinc is bound to the reactive cysteines and the protein is inactive.</text>
</comment>
<dbReference type="Pfam" id="PF01430">
    <property type="entry name" value="HSP33"/>
    <property type="match status" value="1"/>
</dbReference>
<accession>A0A1I1GBP2</accession>
<dbReference type="AlphaFoldDB" id="A0A1I1GBP2"/>
<reference evidence="8 9" key="1">
    <citation type="submission" date="2016-10" db="EMBL/GenBank/DDBJ databases">
        <authorList>
            <person name="de Groot N.N."/>
        </authorList>
    </citation>
    <scope>NUCLEOTIDE SEQUENCE [LARGE SCALE GENOMIC DNA]</scope>
    <source>
        <strain evidence="8 9">DSM 19113</strain>
    </source>
</reference>
<dbReference type="InterPro" id="IPR000397">
    <property type="entry name" value="Heat_shock_Hsp33"/>
</dbReference>
<dbReference type="PANTHER" id="PTHR30111:SF1">
    <property type="entry name" value="33 KDA CHAPERONIN"/>
    <property type="match status" value="1"/>
</dbReference>